<evidence type="ECO:0000313" key="6">
    <source>
        <dbReference type="EMBL" id="MEH2556476.1"/>
    </source>
</evidence>
<gene>
    <name evidence="6" type="ORF">V1286_004005</name>
</gene>
<protein>
    <submittedName>
        <fullName evidence="6">Glutamate/aspartate transport system substrate-binding protein</fullName>
    </submittedName>
</protein>
<evidence type="ECO:0000313" key="7">
    <source>
        <dbReference type="Proteomes" id="UP001364224"/>
    </source>
</evidence>
<name>A0ABU8BEE8_9BRAD</name>
<organism evidence="6 7">
    <name type="scientific">Bradyrhizobium algeriense</name>
    <dbReference type="NCBI Taxonomy" id="634784"/>
    <lineage>
        <taxon>Bacteria</taxon>
        <taxon>Pseudomonadati</taxon>
        <taxon>Pseudomonadota</taxon>
        <taxon>Alphaproteobacteria</taxon>
        <taxon>Hyphomicrobiales</taxon>
        <taxon>Nitrobacteraceae</taxon>
        <taxon>Bradyrhizobium</taxon>
    </lineage>
</organism>
<dbReference type="Pfam" id="PF00497">
    <property type="entry name" value="SBP_bac_3"/>
    <property type="match status" value="1"/>
</dbReference>
<dbReference type="SMART" id="SM00062">
    <property type="entry name" value="PBPb"/>
    <property type="match status" value="1"/>
</dbReference>
<evidence type="ECO:0000256" key="2">
    <source>
        <dbReference type="ARBA" id="ARBA00022448"/>
    </source>
</evidence>
<dbReference type="Proteomes" id="UP001364224">
    <property type="component" value="Unassembled WGS sequence"/>
</dbReference>
<reference evidence="6 7" key="1">
    <citation type="submission" date="2024-02" db="EMBL/GenBank/DDBJ databases">
        <title>Adaptive strategies in a cosmopolitan and abundant soil bacterium.</title>
        <authorList>
            <person name="Carini P."/>
        </authorList>
    </citation>
    <scope>NUCLEOTIDE SEQUENCE [LARGE SCALE GENOMIC DNA]</scope>
    <source>
        <strain evidence="6 7">AZCC 1608</strain>
    </source>
</reference>
<evidence type="ECO:0000256" key="1">
    <source>
        <dbReference type="ARBA" id="ARBA00010333"/>
    </source>
</evidence>
<dbReference type="InterPro" id="IPR001638">
    <property type="entry name" value="Solute-binding_3/MltF_N"/>
</dbReference>
<dbReference type="InterPro" id="IPR051455">
    <property type="entry name" value="Bact_solute-bind_prot3"/>
</dbReference>
<dbReference type="PANTHER" id="PTHR30085">
    <property type="entry name" value="AMINO ACID ABC TRANSPORTER PERMEASE"/>
    <property type="match status" value="1"/>
</dbReference>
<dbReference type="Gene3D" id="3.40.190.10">
    <property type="entry name" value="Periplasmic binding protein-like II"/>
    <property type="match status" value="2"/>
</dbReference>
<comment type="caution">
    <text evidence="6">The sequence shown here is derived from an EMBL/GenBank/DDBJ whole genome shotgun (WGS) entry which is preliminary data.</text>
</comment>
<sequence length="302" mass="32728">MMRLPLTMLAVALIAVPAYASELAGTLQKVRETNKIILGIQEASVPFSYLDGNQKAIGYAVDICMKIVDAVKHELNLSNVTVETLPVTSSNRIPLMMNGTVDLVCSSTTNNAERQRQVAFTNSHFLSATRFAARKADNIGTIDQLKGKPVVAISGSTNMVQLNQANAARNLGVTPLAAKDQAEAFLMLETGRAAAYVLDDVQLAVAIARSKDPSAYIISDEAFSKAEPYGIMLRKDDAPFKAVADRVTADLYRSPEIEAIYKKWFESPVPPNGLNFKTSMTAVLRSAFAHPSDSPDPASYER</sequence>
<dbReference type="PANTHER" id="PTHR30085:SF2">
    <property type="entry name" value="GLUTAMATE_ASPARTATE IMPORT SOLUTE-BINDING PROTEIN"/>
    <property type="match status" value="1"/>
</dbReference>
<keyword evidence="3 4" id="KW-0732">Signal</keyword>
<dbReference type="EMBL" id="JAZHRV010000001">
    <property type="protein sequence ID" value="MEH2556476.1"/>
    <property type="molecule type" value="Genomic_DNA"/>
</dbReference>
<evidence type="ECO:0000256" key="3">
    <source>
        <dbReference type="ARBA" id="ARBA00022729"/>
    </source>
</evidence>
<evidence type="ECO:0000256" key="4">
    <source>
        <dbReference type="SAM" id="SignalP"/>
    </source>
</evidence>
<evidence type="ECO:0000259" key="5">
    <source>
        <dbReference type="SMART" id="SM00062"/>
    </source>
</evidence>
<proteinExistence type="inferred from homology"/>
<keyword evidence="7" id="KW-1185">Reference proteome</keyword>
<feature type="signal peptide" evidence="4">
    <location>
        <begin position="1"/>
        <end position="20"/>
    </location>
</feature>
<dbReference type="SUPFAM" id="SSF53850">
    <property type="entry name" value="Periplasmic binding protein-like II"/>
    <property type="match status" value="1"/>
</dbReference>
<dbReference type="CDD" id="cd13688">
    <property type="entry name" value="PBP2_GltI_DEBP"/>
    <property type="match status" value="1"/>
</dbReference>
<keyword evidence="2" id="KW-0813">Transport</keyword>
<feature type="domain" description="Solute-binding protein family 3/N-terminal" evidence="5">
    <location>
        <begin position="35"/>
        <end position="268"/>
    </location>
</feature>
<feature type="chain" id="PRO_5045176685" evidence="4">
    <location>
        <begin position="21"/>
        <end position="302"/>
    </location>
</feature>
<comment type="similarity">
    <text evidence="1">Belongs to the bacterial solute-binding protein 3 family.</text>
</comment>
<accession>A0ABU8BEE8</accession>